<gene>
    <name evidence="1" type="ORF">RCOM_2063510</name>
</gene>
<evidence type="ECO:0000313" key="1">
    <source>
        <dbReference type="EMBL" id="EEF23218.1"/>
    </source>
</evidence>
<protein>
    <submittedName>
        <fullName evidence="1">Uncharacterized protein</fullName>
    </submittedName>
</protein>
<name>B9TLP7_RICCO</name>
<dbReference type="Proteomes" id="UP000008311">
    <property type="component" value="Unassembled WGS sequence"/>
</dbReference>
<organism evidence="1 2">
    <name type="scientific">Ricinus communis</name>
    <name type="common">Castor bean</name>
    <dbReference type="NCBI Taxonomy" id="3988"/>
    <lineage>
        <taxon>Eukaryota</taxon>
        <taxon>Viridiplantae</taxon>
        <taxon>Streptophyta</taxon>
        <taxon>Embryophyta</taxon>
        <taxon>Tracheophyta</taxon>
        <taxon>Spermatophyta</taxon>
        <taxon>Magnoliopsida</taxon>
        <taxon>eudicotyledons</taxon>
        <taxon>Gunneridae</taxon>
        <taxon>Pentapetalae</taxon>
        <taxon>rosids</taxon>
        <taxon>fabids</taxon>
        <taxon>Malpighiales</taxon>
        <taxon>Euphorbiaceae</taxon>
        <taxon>Acalyphoideae</taxon>
        <taxon>Acalypheae</taxon>
        <taxon>Ricinus</taxon>
    </lineage>
</organism>
<dbReference type="EMBL" id="EQ987203">
    <property type="protein sequence ID" value="EEF23218.1"/>
    <property type="molecule type" value="Genomic_DNA"/>
</dbReference>
<keyword evidence="2" id="KW-1185">Reference proteome</keyword>
<dbReference type="InParanoid" id="B9TLP7"/>
<evidence type="ECO:0000313" key="2">
    <source>
        <dbReference type="Proteomes" id="UP000008311"/>
    </source>
</evidence>
<proteinExistence type="predicted"/>
<sequence>MPRNARPTSISAKLGAVAATRFEASSKAASARRIRRRLIRPAASKSEGADIAAIMPGVVTIRPAVPGVTCKSAAICGSNPTGIYSVATKANDPTATENTANHDDRSVLDE</sequence>
<accession>B9TLP7</accession>
<reference evidence="2" key="1">
    <citation type="journal article" date="2010" name="Nat. Biotechnol.">
        <title>Draft genome sequence of the oilseed species Ricinus communis.</title>
        <authorList>
            <person name="Chan A.P."/>
            <person name="Crabtree J."/>
            <person name="Zhao Q."/>
            <person name="Lorenzi H."/>
            <person name="Orvis J."/>
            <person name="Puiu D."/>
            <person name="Melake-Berhan A."/>
            <person name="Jones K.M."/>
            <person name="Redman J."/>
            <person name="Chen G."/>
            <person name="Cahoon E.B."/>
            <person name="Gedil M."/>
            <person name="Stanke M."/>
            <person name="Haas B.J."/>
            <person name="Wortman J.R."/>
            <person name="Fraser-Liggett C.M."/>
            <person name="Ravel J."/>
            <person name="Rabinowicz P.D."/>
        </authorList>
    </citation>
    <scope>NUCLEOTIDE SEQUENCE [LARGE SCALE GENOMIC DNA]</scope>
    <source>
        <strain evidence="2">cv. Hale</strain>
    </source>
</reference>
<dbReference type="AlphaFoldDB" id="B9TLP7"/>